<evidence type="ECO:0000313" key="6">
    <source>
        <dbReference type="Proteomes" id="UP000789524"/>
    </source>
</evidence>
<evidence type="ECO:0000313" key="5">
    <source>
        <dbReference type="EMBL" id="CAG9575998.1"/>
    </source>
</evidence>
<dbReference type="InterPro" id="IPR028271">
    <property type="entry name" value="RAMAC"/>
</dbReference>
<comment type="caution">
    <text evidence="5">The sequence shown here is derived from an EMBL/GenBank/DDBJ whole genome shotgun (WGS) entry which is preliminary data.</text>
</comment>
<dbReference type="GO" id="GO:0003723">
    <property type="term" value="F:RNA binding"/>
    <property type="evidence" value="ECO:0007669"/>
    <property type="project" value="InterPro"/>
</dbReference>
<dbReference type="PANTHER" id="PTHR48168:SF1">
    <property type="entry name" value="RNA GUANINE-N7 METHYLTRANSFERASE ACTIVATING SUBUNIT-RELATED"/>
    <property type="match status" value="1"/>
</dbReference>
<proteinExistence type="inferred from homology"/>
<evidence type="ECO:0000256" key="1">
    <source>
        <dbReference type="ARBA" id="ARBA00004123"/>
    </source>
</evidence>
<name>A0A8J2R041_9NEOP</name>
<dbReference type="Proteomes" id="UP000789524">
    <property type="component" value="Unassembled WGS sequence"/>
</dbReference>
<dbReference type="Pfam" id="PF15320">
    <property type="entry name" value="RAM"/>
    <property type="match status" value="1"/>
</dbReference>
<feature type="compositionally biased region" description="Basic residues" evidence="4">
    <location>
        <begin position="56"/>
        <end position="67"/>
    </location>
</feature>
<dbReference type="AlphaFoldDB" id="A0A8J2R041"/>
<gene>
    <name evidence="5" type="ORF">DCHRY22_LOCUS11780</name>
</gene>
<accession>A0A8J2R041</accession>
<feature type="region of interest" description="Disordered" evidence="4">
    <location>
        <begin position="36"/>
        <end position="110"/>
    </location>
</feature>
<sequence length="110" mass="13486">MDSDGLSADEKEFLEKCEAEFKDRYTERDEEYMKVFNRDPPTPPILENWLSSNSSGRRHDRRYNNRHHPYDRYGNRDRRGRGDYNRHGRSQYDNRGYNDYHNNDGYHSRY</sequence>
<feature type="compositionally biased region" description="Basic and acidic residues" evidence="4">
    <location>
        <begin position="68"/>
        <end position="110"/>
    </location>
</feature>
<keyword evidence="2" id="KW-0539">Nucleus</keyword>
<reference evidence="5" key="1">
    <citation type="submission" date="2021-09" db="EMBL/GenBank/DDBJ databases">
        <authorList>
            <person name="Martin H S."/>
        </authorList>
    </citation>
    <scope>NUCLEOTIDE SEQUENCE</scope>
</reference>
<comment type="subcellular location">
    <subcellularLocation>
        <location evidence="1">Nucleus</location>
    </subcellularLocation>
</comment>
<dbReference type="PANTHER" id="PTHR48168">
    <property type="entry name" value="RNA GUANINE-7 METHYLTRANSFERASE-ACTIVATING SUBUNIT-LIKE (PSEUDOGENE)-RELATED"/>
    <property type="match status" value="1"/>
</dbReference>
<dbReference type="EMBL" id="CAKASE010000074">
    <property type="protein sequence ID" value="CAG9575998.1"/>
    <property type="molecule type" value="Genomic_DNA"/>
</dbReference>
<evidence type="ECO:0000256" key="4">
    <source>
        <dbReference type="SAM" id="MobiDB-lite"/>
    </source>
</evidence>
<organism evidence="5 6">
    <name type="scientific">Danaus chrysippus</name>
    <name type="common">African queen</name>
    <dbReference type="NCBI Taxonomy" id="151541"/>
    <lineage>
        <taxon>Eukaryota</taxon>
        <taxon>Metazoa</taxon>
        <taxon>Ecdysozoa</taxon>
        <taxon>Arthropoda</taxon>
        <taxon>Hexapoda</taxon>
        <taxon>Insecta</taxon>
        <taxon>Pterygota</taxon>
        <taxon>Neoptera</taxon>
        <taxon>Endopterygota</taxon>
        <taxon>Lepidoptera</taxon>
        <taxon>Glossata</taxon>
        <taxon>Ditrysia</taxon>
        <taxon>Papilionoidea</taxon>
        <taxon>Nymphalidae</taxon>
        <taxon>Danainae</taxon>
        <taxon>Danaini</taxon>
        <taxon>Danaina</taxon>
        <taxon>Danaus</taxon>
        <taxon>Anosia</taxon>
    </lineage>
</organism>
<comment type="similarity">
    <text evidence="3">Belongs to the RAM family.</text>
</comment>
<dbReference type="GO" id="GO:0031533">
    <property type="term" value="C:mRNA capping enzyme complex"/>
    <property type="evidence" value="ECO:0007669"/>
    <property type="project" value="InterPro"/>
</dbReference>
<dbReference type="GO" id="GO:0106005">
    <property type="term" value="P:RNA 5'-cap (guanine-N7)-methylation"/>
    <property type="evidence" value="ECO:0007669"/>
    <property type="project" value="InterPro"/>
</dbReference>
<keyword evidence="6" id="KW-1185">Reference proteome</keyword>
<evidence type="ECO:0000256" key="2">
    <source>
        <dbReference type="ARBA" id="ARBA00023242"/>
    </source>
</evidence>
<evidence type="ECO:0000256" key="3">
    <source>
        <dbReference type="ARBA" id="ARBA00034716"/>
    </source>
</evidence>
<dbReference type="OrthoDB" id="5875297at2759"/>
<protein>
    <submittedName>
        <fullName evidence="5">(African queen) hypothetical protein</fullName>
    </submittedName>
</protein>